<accession>A0A0G4GHQ8</accession>
<feature type="region of interest" description="Disordered" evidence="1">
    <location>
        <begin position="195"/>
        <end position="217"/>
    </location>
</feature>
<reference evidence="2" key="1">
    <citation type="submission" date="2014-11" db="EMBL/GenBank/DDBJ databases">
        <authorList>
            <person name="Otto D Thomas"/>
            <person name="Naeem Raeece"/>
        </authorList>
    </citation>
    <scope>NUCLEOTIDE SEQUENCE</scope>
</reference>
<evidence type="ECO:0000313" key="2">
    <source>
        <dbReference type="EMBL" id="CEM29271.1"/>
    </source>
</evidence>
<gene>
    <name evidence="2" type="ORF">Cvel_21947</name>
</gene>
<feature type="compositionally biased region" description="Basic and acidic residues" evidence="1">
    <location>
        <begin position="404"/>
        <end position="418"/>
    </location>
</feature>
<sequence>MSTETAQVENWKWCPEETEKRHHARALLACAKASSVPDLPRVCDRFVNQNTRLHDHVLSGYARGTSRESHPAILPPHAKATSWNQDEVDGSFTEQSRSPRGVCILQHLFSSTRTAPTFVPLLDRPSLLACLSFLPFLFRISPSSFRDSNQSKTAQQKTSGAEDGWGIESFTRASSFLLATLAVRKWGPPEILGLSSVSQSDPEESPSPGYHARPLPVTRRGRDAVQPLLSGGGGGVERGVWLRSAWDRCSAVRHLHSAERSMHFLGLREMAETDLITSSSGRPGGSCVAQIGLVRGGGDASFFSLNSDGILSLWAMSGSLRQSPARFRAFDLSMKGSEVQTQIDGLACLNSLQGGPYFVVFESSNSFGRLSSCSSSVSPEEKKENSVLCLRILNLSPCGAESSTERKKVSRLSEEGKDMLGSPHASRGETIRVAMPPHSLKNFSKPVAGSSVSHLRVHEAEAVASGGCEPSSHLWCRFQGSDDVDSEAGRGETIGPGSGSAGSAPSSFVVRQPEGLALLDLQTGKSIFGVSLGQCGTPSERNGGNGGLRTTHRALCSLPHSPACVVCLSGPERDICVVDSRWRPEGAVQRCRGASRVSSVSSQGRGFVSCGGSVDCFGSSVAVAGVEGDIRLSDLRRATSSIGGRIFDQYLPVPLEGAVKPPEEKNLQLRRVEILESACRKVSGISGLRPVLVGPSDAGVRGVCQHHQRTGRIPQEEGPSLTCGSVQTGRGLLAVPPGEAVAASVLDDNIEAVKDRDPAQRPVVSFQQGRAVSCSHWGFVSSSSSSSFLHGECEGMHSSLWESGSGVFVWRWGESKPLRSFLLDSTCSFVNNSTEEAVNNKSLQQKRPSCPPRGLPRESASSECQTEGGLLRTDLGAVSSVVLGGPAELMSHAPDARLPPPFLLTSHMRGAVVRCFSGSFGVPSARHILESASLREIPPSWWTINL</sequence>
<feature type="region of interest" description="Disordered" evidence="1">
    <location>
        <begin position="486"/>
        <end position="507"/>
    </location>
</feature>
<dbReference type="EMBL" id="CDMZ01001223">
    <property type="protein sequence ID" value="CEM29271.1"/>
    <property type="molecule type" value="Genomic_DNA"/>
</dbReference>
<proteinExistence type="predicted"/>
<feature type="compositionally biased region" description="Polar residues" evidence="1">
    <location>
        <begin position="838"/>
        <end position="847"/>
    </location>
</feature>
<protein>
    <submittedName>
        <fullName evidence="2">Uncharacterized protein</fullName>
    </submittedName>
</protein>
<dbReference type="AlphaFoldDB" id="A0A0G4GHQ8"/>
<feature type="region of interest" description="Disordered" evidence="1">
    <location>
        <begin position="404"/>
        <end position="424"/>
    </location>
</feature>
<organism evidence="2">
    <name type="scientific">Chromera velia CCMP2878</name>
    <dbReference type="NCBI Taxonomy" id="1169474"/>
    <lineage>
        <taxon>Eukaryota</taxon>
        <taxon>Sar</taxon>
        <taxon>Alveolata</taxon>
        <taxon>Colpodellida</taxon>
        <taxon>Chromeraceae</taxon>
        <taxon>Chromera</taxon>
    </lineage>
</organism>
<feature type="region of interest" description="Disordered" evidence="1">
    <location>
        <begin position="838"/>
        <end position="863"/>
    </location>
</feature>
<dbReference type="VEuPathDB" id="CryptoDB:Cvel_21947"/>
<evidence type="ECO:0000256" key="1">
    <source>
        <dbReference type="SAM" id="MobiDB-lite"/>
    </source>
</evidence>
<name>A0A0G4GHQ8_9ALVE</name>